<evidence type="ECO:0000256" key="2">
    <source>
        <dbReference type="ARBA" id="ARBA00022801"/>
    </source>
</evidence>
<protein>
    <recommendedName>
        <fullName evidence="3">Beta-mannosidase-like galactose-binding domain-containing protein</fullName>
    </recommendedName>
</protein>
<proteinExistence type="predicted"/>
<dbReference type="SUPFAM" id="SSF49785">
    <property type="entry name" value="Galactose-binding domain-like"/>
    <property type="match status" value="1"/>
</dbReference>
<dbReference type="NCBIfam" id="NF045579">
    <property type="entry name" value="rhamnoside_JR"/>
    <property type="match status" value="1"/>
</dbReference>
<comment type="caution">
    <text evidence="4">The sequence shown here is derived from an EMBL/GenBank/DDBJ whole genome shotgun (WGS) entry which is preliminary data.</text>
</comment>
<reference evidence="4 5" key="1">
    <citation type="submission" date="2023-07" db="EMBL/GenBank/DDBJ databases">
        <title>Sorghum-associated microbial communities from plants grown in Nebraska, USA.</title>
        <authorList>
            <person name="Schachtman D."/>
        </authorList>
    </citation>
    <scope>NUCLEOTIDE SEQUENCE [LARGE SCALE GENOMIC DNA]</scope>
    <source>
        <strain evidence="4 5">DS2154</strain>
    </source>
</reference>
<evidence type="ECO:0000259" key="3">
    <source>
        <dbReference type="Pfam" id="PF22666"/>
    </source>
</evidence>
<keyword evidence="1" id="KW-0732">Signal</keyword>
<evidence type="ECO:0000313" key="4">
    <source>
        <dbReference type="EMBL" id="MDR6532780.1"/>
    </source>
</evidence>
<evidence type="ECO:0000256" key="1">
    <source>
        <dbReference type="ARBA" id="ARBA00022729"/>
    </source>
</evidence>
<sequence length="1092" mass="117406">MALSAPAGDDLAAGFTAPPNSAKPRVWWHWMSGNVSSEGARLDLDWMGRIGVGGVHAFSGGKLPEPIVVDKPIPFMSPEWRAIFRQAVTQARAADMEVGIAGSPGWSETGGPWVPPADAMKKYVWSETTVDGGATAPLALPAPPRASGGFQGAKTGKSPVEAYDDAAVFAYPTPPLEVALAAPRWSTQAGPATLAETVPGAPAEGLSLKLAPAQGETEAWLEARFPGAVPLGAVSLSVQFGAKVVIEAEAAPGVFKAVGEGVVEATSGPLAHGAPQQTIAFSPVSTPRLRLRFAPPPEDFQPPVAKVMGRPKQVSFALSRLTLQTGARINGFEAKAGFSPSVHEDGPPATIPAGALIDPAKVVDLTGKLRPDGTLDWAPPKGRWTIVRLGWSLTGAVNAPAEPSATGLEVDKLDAAAVGRYLDHYLDLYQQASGDTLGSKGVQTLLTDSWEAGVQNWTPAMLAQFRARRGYDPTPWLPVLTGRMVQSADASERFLFDFRQTLKDLVVDNHYAVLSQALKSRGMGYYTEVQGDYPRAIVDGMTAKARADIPTAEFWYRPWSTGPGQPPLKADLEEAASAAHVYGKPLVAAEALTVAAMQDPWSFSPAMLKPVADEIFARGVNRILMHESHMQPLVDAKPGLGLFIFGQYFNRNETWAEQAGPWVSYLSRTSYMLQQGRFVADVAYFYGEERNLTELFRDRVNTDVPKGYAYDYINPEALLTLLSVKDGRLVTPSGMSYRVLFLPDTVQRLSLPALRKIRALVADGAVLVAKRPVGGLGMASPDSEVAKLADEIWGDGAPGRSLGQGRVYADLTSALAAEKVTPDVVFTDKAAAADLLTLHRRTADADIYFVSNQSTEPRILDAVFRVDGHAPELWRAETGRREVLGYEQTATGVRTRLDLAGHDAVFVVFDKPMREKAWTAPPRQASTLATLEGPWRVSFEARRGAPENAVFDKLISWPEATDPGIKYFSGVATYEKDVQIKRSWLKSSRRIELDLGEVKELASVSVNGKPVATAWRAPYRVDITDALKPGKNALTVAVVNLWPNRLIGDRQPGAKPVAFAPVSPYRADSPLLPSGLLGPVRLTGLLVAGPRP</sequence>
<feature type="domain" description="Beta-mannosidase-like galactose-binding" evidence="3">
    <location>
        <begin position="973"/>
        <end position="1042"/>
    </location>
</feature>
<gene>
    <name evidence="4" type="ORF">J2800_003540</name>
</gene>
<keyword evidence="5" id="KW-1185">Reference proteome</keyword>
<accession>A0ABU1N2T9</accession>
<dbReference type="PANTHER" id="PTHR43817:SF1">
    <property type="entry name" value="HYDROLASE, FAMILY 43, PUTATIVE (AFU_ORTHOLOGUE AFUA_3G01660)-RELATED"/>
    <property type="match status" value="1"/>
</dbReference>
<dbReference type="RefSeq" id="WP_310033407.1">
    <property type="nucleotide sequence ID" value="NZ_JAVDRL010000010.1"/>
</dbReference>
<dbReference type="Gene3D" id="2.60.120.260">
    <property type="entry name" value="Galactose-binding domain-like"/>
    <property type="match status" value="1"/>
</dbReference>
<name>A0ABU1N2T9_9CAUL</name>
<dbReference type="EMBL" id="JAVDRL010000010">
    <property type="protein sequence ID" value="MDR6532780.1"/>
    <property type="molecule type" value="Genomic_DNA"/>
</dbReference>
<dbReference type="Proteomes" id="UP001262754">
    <property type="component" value="Unassembled WGS sequence"/>
</dbReference>
<dbReference type="InterPro" id="IPR054593">
    <property type="entry name" value="Beta-mannosidase-like_N2"/>
</dbReference>
<dbReference type="Pfam" id="PF22666">
    <property type="entry name" value="Glyco_hydro_2_N2"/>
    <property type="match status" value="1"/>
</dbReference>
<dbReference type="PANTHER" id="PTHR43817">
    <property type="entry name" value="GLYCOSYL HYDROLASE"/>
    <property type="match status" value="1"/>
</dbReference>
<dbReference type="Pfam" id="PF17132">
    <property type="entry name" value="Glyco_hydro_106"/>
    <property type="match status" value="1"/>
</dbReference>
<keyword evidence="2" id="KW-0378">Hydrolase</keyword>
<organism evidence="4 5">
    <name type="scientific">Caulobacter rhizosphaerae</name>
    <dbReference type="NCBI Taxonomy" id="2010972"/>
    <lineage>
        <taxon>Bacteria</taxon>
        <taxon>Pseudomonadati</taxon>
        <taxon>Pseudomonadota</taxon>
        <taxon>Alphaproteobacteria</taxon>
        <taxon>Caulobacterales</taxon>
        <taxon>Caulobacteraceae</taxon>
        <taxon>Caulobacter</taxon>
    </lineage>
</organism>
<dbReference type="InterPro" id="IPR008979">
    <property type="entry name" value="Galactose-bd-like_sf"/>
</dbReference>
<evidence type="ECO:0000313" key="5">
    <source>
        <dbReference type="Proteomes" id="UP001262754"/>
    </source>
</evidence>